<sequence length="44" mass="4844">MAVTICDFEQSAGNQQIKFSVGSSETIRNPLHSSLLAINEDRVH</sequence>
<keyword evidence="1" id="KW-0255">Endonuclease</keyword>
<dbReference type="AlphaFoldDB" id="A0A3G2Z7D9"/>
<dbReference type="GO" id="GO:0004519">
    <property type="term" value="F:endonuclease activity"/>
    <property type="evidence" value="ECO:0007669"/>
    <property type="project" value="UniProtKB-KW"/>
</dbReference>
<organism evidence="1">
    <name type="scientific">Heterodermia speciosa</name>
    <dbReference type="NCBI Taxonomy" id="116794"/>
    <lineage>
        <taxon>Eukaryota</taxon>
        <taxon>Fungi</taxon>
        <taxon>Dikarya</taxon>
        <taxon>Ascomycota</taxon>
        <taxon>Pezizomycotina</taxon>
        <taxon>Lecanoromycetes</taxon>
        <taxon>OSLEUM clade</taxon>
        <taxon>Lecanoromycetidae</taxon>
        <taxon>Caliciales</taxon>
        <taxon>Physciaceae</taxon>
        <taxon>Heterodermia</taxon>
    </lineage>
</organism>
<reference evidence="1" key="1">
    <citation type="submission" date="2017-12" db="EMBL/GenBank/DDBJ databases">
        <title>The complete mitochondrial genome of the lichenized fungus Heterodermia speciosa.</title>
        <authorList>
            <person name="Baker C.F."/>
            <person name="Keepers K.G."/>
            <person name="Pogoda C.S."/>
            <person name="Tripp E.A."/>
            <person name="Lendemer J.C."/>
            <person name="Kane N.C."/>
        </authorList>
    </citation>
    <scope>NUCLEOTIDE SEQUENCE</scope>
</reference>
<protein>
    <submittedName>
        <fullName evidence="1">GIY-YIG homing endonuclease</fullName>
    </submittedName>
</protein>
<evidence type="ECO:0000313" key="1">
    <source>
        <dbReference type="EMBL" id="AYP35433.1"/>
    </source>
</evidence>
<geneLocation type="mitochondrion" evidence="1"/>
<dbReference type="RefSeq" id="YP_009546693.1">
    <property type="nucleotide sequence ID" value="NC_040159.1"/>
</dbReference>
<accession>A0A3G2Z7D9</accession>
<keyword evidence="1" id="KW-0540">Nuclease</keyword>
<gene>
    <name evidence="1" type="primary">intronic GIY-YIG</name>
</gene>
<keyword evidence="1" id="KW-0496">Mitochondrion</keyword>
<proteinExistence type="predicted"/>
<dbReference type="EMBL" id="MG711806">
    <property type="protein sequence ID" value="AYP35433.1"/>
    <property type="molecule type" value="Genomic_DNA"/>
</dbReference>
<dbReference type="GeneID" id="38575579"/>
<name>A0A3G2Z7D9_9LECA</name>
<keyword evidence="1" id="KW-0378">Hydrolase</keyword>